<evidence type="ECO:0000313" key="3">
    <source>
        <dbReference type="Proteomes" id="UP000771749"/>
    </source>
</evidence>
<dbReference type="InterPro" id="IPR014030">
    <property type="entry name" value="Ketoacyl_synth_N"/>
</dbReference>
<dbReference type="Gene3D" id="3.40.47.10">
    <property type="match status" value="1"/>
</dbReference>
<gene>
    <name evidence="2" type="ORF">IAC07_05450</name>
</gene>
<reference evidence="2" key="2">
    <citation type="journal article" date="2021" name="PeerJ">
        <title>Extensive microbial diversity within the chicken gut microbiome revealed by metagenomics and culture.</title>
        <authorList>
            <person name="Gilroy R."/>
            <person name="Ravi A."/>
            <person name="Getino M."/>
            <person name="Pursley I."/>
            <person name="Horton D.L."/>
            <person name="Alikhan N.F."/>
            <person name="Baker D."/>
            <person name="Gharbi K."/>
            <person name="Hall N."/>
            <person name="Watson M."/>
            <person name="Adriaenssens E.M."/>
            <person name="Foster-Nyarko E."/>
            <person name="Jarju S."/>
            <person name="Secka A."/>
            <person name="Antonio M."/>
            <person name="Oren A."/>
            <person name="Chaudhuri R.R."/>
            <person name="La Ragione R."/>
            <person name="Hildebrand F."/>
            <person name="Pallen M.J."/>
        </authorList>
    </citation>
    <scope>NUCLEOTIDE SEQUENCE</scope>
    <source>
        <strain evidence="2">F1-3629</strain>
    </source>
</reference>
<proteinExistence type="predicted"/>
<dbReference type="GO" id="GO:0016746">
    <property type="term" value="F:acyltransferase activity"/>
    <property type="evidence" value="ECO:0007669"/>
    <property type="project" value="InterPro"/>
</dbReference>
<dbReference type="Proteomes" id="UP000771749">
    <property type="component" value="Unassembled WGS sequence"/>
</dbReference>
<evidence type="ECO:0000313" key="2">
    <source>
        <dbReference type="EMBL" id="MBO8454154.1"/>
    </source>
</evidence>
<evidence type="ECO:0000259" key="1">
    <source>
        <dbReference type="Pfam" id="PF13723"/>
    </source>
</evidence>
<dbReference type="AlphaFoldDB" id="A0A940DNG0"/>
<name>A0A940DNG0_9BACT</name>
<reference evidence="2" key="1">
    <citation type="submission" date="2020-10" db="EMBL/GenBank/DDBJ databases">
        <authorList>
            <person name="Gilroy R."/>
        </authorList>
    </citation>
    <scope>NUCLEOTIDE SEQUENCE</scope>
    <source>
        <strain evidence="2">F1-3629</strain>
    </source>
</reference>
<organism evidence="2 3">
    <name type="scientific">Candidatus Cryptobacteroides gallistercoris</name>
    <dbReference type="NCBI Taxonomy" id="2840765"/>
    <lineage>
        <taxon>Bacteria</taxon>
        <taxon>Pseudomonadati</taxon>
        <taxon>Bacteroidota</taxon>
        <taxon>Bacteroidia</taxon>
        <taxon>Bacteroidales</taxon>
        <taxon>Candidatus Cryptobacteroides</taxon>
    </lineage>
</organism>
<protein>
    <submittedName>
        <fullName evidence="2">Beta-ketoacyl synthase chain length factor</fullName>
    </submittedName>
</protein>
<comment type="caution">
    <text evidence="2">The sequence shown here is derived from an EMBL/GenBank/DDBJ whole genome shotgun (WGS) entry which is preliminary data.</text>
</comment>
<dbReference type="SUPFAM" id="SSF53901">
    <property type="entry name" value="Thiolase-like"/>
    <property type="match status" value="1"/>
</dbReference>
<dbReference type="Pfam" id="PF13723">
    <property type="entry name" value="Ketoacyl-synt_2"/>
    <property type="match status" value="1"/>
</dbReference>
<dbReference type="EMBL" id="JADIMJ010000081">
    <property type="protein sequence ID" value="MBO8454154.1"/>
    <property type="molecule type" value="Genomic_DNA"/>
</dbReference>
<dbReference type="InterPro" id="IPR016039">
    <property type="entry name" value="Thiolase-like"/>
</dbReference>
<feature type="domain" description="Beta-ketoacyl synthase-like N-terminal" evidence="1">
    <location>
        <begin position="36"/>
        <end position="157"/>
    </location>
</feature>
<accession>A0A940DNG0</accession>
<sequence length="289" mass="30933">MKTVVPVYINRAASVDASSLGNLNLSAIVRSPNALRRMCRLVRMGVAAGMLCLDDIPADGIDAVVTATSLGGLEDTGKFLSEMTERNECGLNPTPFMRSVFNTVGSQIALLKGIKVYNMTYVHRGLSFESALFDAVLQIAEGKRNVLAGAFDEITREAHVLKERAGLFRRGEKEGEGACFFLLGNRPDSGSSVELAGLDVRRGPLDERQRMEFASDFLSGFGLGLSSVEIFNGAEVKKICGEYGTASARVLYEAAAFAGSCSAPCLLVCNSFRNMSHSLVLLKKTGAGI</sequence>